<dbReference type="InterPro" id="IPR010982">
    <property type="entry name" value="Lambda_DNA-bd_dom_sf"/>
</dbReference>
<dbReference type="PROSITE" id="PS50943">
    <property type="entry name" value="HTH_CROC1"/>
    <property type="match status" value="1"/>
</dbReference>
<keyword evidence="3" id="KW-1185">Reference proteome</keyword>
<name>A0ABN2W0M5_9ACTN</name>
<dbReference type="InterPro" id="IPR001387">
    <property type="entry name" value="Cro/C1-type_HTH"/>
</dbReference>
<organism evidence="2 3">
    <name type="scientific">Streptomyces albiaxialis</name>
    <dbReference type="NCBI Taxonomy" id="329523"/>
    <lineage>
        <taxon>Bacteria</taxon>
        <taxon>Bacillati</taxon>
        <taxon>Actinomycetota</taxon>
        <taxon>Actinomycetes</taxon>
        <taxon>Kitasatosporales</taxon>
        <taxon>Streptomycetaceae</taxon>
        <taxon>Streptomyces</taxon>
    </lineage>
</organism>
<dbReference type="Pfam" id="PF13560">
    <property type="entry name" value="HTH_31"/>
    <property type="match status" value="1"/>
</dbReference>
<dbReference type="SMART" id="SM00530">
    <property type="entry name" value="HTH_XRE"/>
    <property type="match status" value="1"/>
</dbReference>
<dbReference type="EMBL" id="BAAAPE010000009">
    <property type="protein sequence ID" value="GAA2079937.1"/>
    <property type="molecule type" value="Genomic_DNA"/>
</dbReference>
<dbReference type="Proteomes" id="UP001500016">
    <property type="component" value="Unassembled WGS sequence"/>
</dbReference>
<sequence>MGRPVQSGPGSTPSVLRMVLAKRLRERREQAGVSQEEAAEALDVSFATVWRMEGAKTSLRTLYLKELLRHYEASDDEIEEFVRLAKQAEEPGWWNAFREALPDWFGVYLSLETEARMIAAYEPHYVSGLVQTEEYARATLRVGFPHESEEQLDRRVELRLRRQRVLERENPPTLWLVLDETALRRVVGGPEVMRRQIDALLDAMDREHVALRVVPFSVGPHPGTGGHYSYLRFAEPEIPDTVYVESLSSAQYFQERSDIEPYLDAHTTMAAMASEALPDLRQWLHHLRKEYENA</sequence>
<gene>
    <name evidence="2" type="ORF">GCM10009801_37890</name>
</gene>
<evidence type="ECO:0000259" key="1">
    <source>
        <dbReference type="PROSITE" id="PS50943"/>
    </source>
</evidence>
<comment type="caution">
    <text evidence="2">The sequence shown here is derived from an EMBL/GenBank/DDBJ whole genome shotgun (WGS) entry which is preliminary data.</text>
</comment>
<dbReference type="Pfam" id="PF19054">
    <property type="entry name" value="DUF5753"/>
    <property type="match status" value="1"/>
</dbReference>
<proteinExistence type="predicted"/>
<accession>A0ABN2W0M5</accession>
<dbReference type="SUPFAM" id="SSF47413">
    <property type="entry name" value="lambda repressor-like DNA-binding domains"/>
    <property type="match status" value="1"/>
</dbReference>
<feature type="domain" description="HTH cro/C1-type" evidence="1">
    <location>
        <begin position="24"/>
        <end position="78"/>
    </location>
</feature>
<dbReference type="CDD" id="cd00093">
    <property type="entry name" value="HTH_XRE"/>
    <property type="match status" value="1"/>
</dbReference>
<protein>
    <submittedName>
        <fullName evidence="2">Helix-turn-helix transcriptional regulator</fullName>
    </submittedName>
</protein>
<evidence type="ECO:0000313" key="2">
    <source>
        <dbReference type="EMBL" id="GAA2079937.1"/>
    </source>
</evidence>
<dbReference type="Gene3D" id="1.10.260.40">
    <property type="entry name" value="lambda repressor-like DNA-binding domains"/>
    <property type="match status" value="1"/>
</dbReference>
<evidence type="ECO:0000313" key="3">
    <source>
        <dbReference type="Proteomes" id="UP001500016"/>
    </source>
</evidence>
<dbReference type="InterPro" id="IPR043917">
    <property type="entry name" value="DUF5753"/>
</dbReference>
<reference evidence="2 3" key="1">
    <citation type="journal article" date="2019" name="Int. J. Syst. Evol. Microbiol.">
        <title>The Global Catalogue of Microorganisms (GCM) 10K type strain sequencing project: providing services to taxonomists for standard genome sequencing and annotation.</title>
        <authorList>
            <consortium name="The Broad Institute Genomics Platform"/>
            <consortium name="The Broad Institute Genome Sequencing Center for Infectious Disease"/>
            <person name="Wu L."/>
            <person name="Ma J."/>
        </authorList>
    </citation>
    <scope>NUCLEOTIDE SEQUENCE [LARGE SCALE GENOMIC DNA]</scope>
    <source>
        <strain evidence="2 3">JCM 15478</strain>
    </source>
</reference>